<evidence type="ECO:0000313" key="2">
    <source>
        <dbReference type="Proteomes" id="UP001154265"/>
    </source>
</evidence>
<accession>A0ABT6EZF4</accession>
<reference evidence="1" key="1">
    <citation type="journal article" date="2022" name="Genome Biol. Evol.">
        <title>A New Gene Family Diagnostic for Intracellular Biomineralization of Amorphous Ca Carbonates by Cyanobacteria.</title>
        <authorList>
            <person name="Benzerara K."/>
            <person name="Duprat E."/>
            <person name="Bitard-Feildel T."/>
            <person name="Caumes G."/>
            <person name="Cassier-Chauvat C."/>
            <person name="Chauvat F."/>
            <person name="Dezi M."/>
            <person name="Diop S.I."/>
            <person name="Gaschignard G."/>
            <person name="Gorgen S."/>
            <person name="Gugger M."/>
            <person name="Lopez-Garcia P."/>
            <person name="Millet M."/>
            <person name="Skouri-Panet F."/>
            <person name="Moreira D."/>
            <person name="Callebaut I."/>
        </authorList>
    </citation>
    <scope>NUCLEOTIDE SEQUENCE</scope>
    <source>
        <strain evidence="1">G9</strain>
    </source>
</reference>
<name>A0ABT6EZF4_9SYNE</name>
<proteinExistence type="predicted"/>
<keyword evidence="2" id="KW-1185">Reference proteome</keyword>
<dbReference type="EMBL" id="JAKKUT010000002">
    <property type="protein sequence ID" value="MDG2990969.1"/>
    <property type="molecule type" value="Genomic_DNA"/>
</dbReference>
<comment type="caution">
    <text evidence="1">The sequence shown here is derived from an EMBL/GenBank/DDBJ whole genome shotgun (WGS) entry which is preliminary data.</text>
</comment>
<dbReference type="RefSeq" id="WP_277866854.1">
    <property type="nucleotide sequence ID" value="NZ_JAKKUT010000002.1"/>
</dbReference>
<gene>
    <name evidence="1" type="ORF">L3556_08520</name>
</gene>
<organism evidence="1 2">
    <name type="scientific">Candidatus Synechococcus calcipolaris G9</name>
    <dbReference type="NCBI Taxonomy" id="1497997"/>
    <lineage>
        <taxon>Bacteria</taxon>
        <taxon>Bacillati</taxon>
        <taxon>Cyanobacteriota</taxon>
        <taxon>Cyanophyceae</taxon>
        <taxon>Synechococcales</taxon>
        <taxon>Synechococcaceae</taxon>
        <taxon>Synechococcus</taxon>
    </lineage>
</organism>
<dbReference type="Proteomes" id="UP001154265">
    <property type="component" value="Unassembled WGS sequence"/>
</dbReference>
<protein>
    <submittedName>
        <fullName evidence="1">Uncharacterized protein</fullName>
    </submittedName>
</protein>
<evidence type="ECO:0000313" key="1">
    <source>
        <dbReference type="EMBL" id="MDG2990969.1"/>
    </source>
</evidence>
<sequence length="91" mass="10086">MASSPETVSTCRFCAFYDIEGRRGGQCQKLSVPVRGFWRACPLALSPFTTPLPLPQDQVIKLAEASQTLPTKTRLLFSDRDLEETVLPDQG</sequence>
<reference evidence="1" key="2">
    <citation type="submission" date="2022-01" db="EMBL/GenBank/DDBJ databases">
        <authorList>
            <person name="Zivanovic Y."/>
            <person name="Moreira D."/>
            <person name="Lopez-Garcia P."/>
        </authorList>
    </citation>
    <scope>NUCLEOTIDE SEQUENCE</scope>
    <source>
        <strain evidence="1">G9</strain>
    </source>
</reference>